<keyword evidence="4 6" id="KW-1133">Transmembrane helix</keyword>
<dbReference type="InterPro" id="IPR001851">
    <property type="entry name" value="ABC_transp_permease"/>
</dbReference>
<dbReference type="CDD" id="cd06581">
    <property type="entry name" value="TM_PBP1_LivM_like"/>
    <property type="match status" value="1"/>
</dbReference>
<dbReference type="RefSeq" id="WP_011493718.1">
    <property type="nucleotide sequence ID" value="NC_007953.1"/>
</dbReference>
<keyword evidence="5 6" id="KW-0472">Membrane</keyword>
<feature type="transmembrane region" description="Helical" evidence="6">
    <location>
        <begin position="61"/>
        <end position="80"/>
    </location>
</feature>
<dbReference type="KEGG" id="bxb:DR64_7883"/>
<evidence type="ECO:0000256" key="3">
    <source>
        <dbReference type="ARBA" id="ARBA00022692"/>
    </source>
</evidence>
<dbReference type="GO" id="GO:0005886">
    <property type="term" value="C:plasma membrane"/>
    <property type="evidence" value="ECO:0007669"/>
    <property type="project" value="UniProtKB-SubCell"/>
</dbReference>
<evidence type="ECO:0000313" key="8">
    <source>
        <dbReference type="Proteomes" id="UP000001817"/>
    </source>
</evidence>
<accession>Q13HH7</accession>
<protein>
    <submittedName>
        <fullName evidence="7">Amino acid/amide ABC transporter membrane protein 2, HAAT family</fullName>
    </submittedName>
</protein>
<comment type="subcellular location">
    <subcellularLocation>
        <location evidence="1">Cell membrane</location>
        <topology evidence="1">Multi-pass membrane protein</topology>
    </subcellularLocation>
</comment>
<keyword evidence="8" id="KW-1185">Reference proteome</keyword>
<dbReference type="AlphaFoldDB" id="Q13HH7"/>
<evidence type="ECO:0000256" key="5">
    <source>
        <dbReference type="ARBA" id="ARBA00023136"/>
    </source>
</evidence>
<organism evidence="7 8">
    <name type="scientific">Paraburkholderia xenovorans (strain LB400)</name>
    <dbReference type="NCBI Taxonomy" id="266265"/>
    <lineage>
        <taxon>Bacteria</taxon>
        <taxon>Pseudomonadati</taxon>
        <taxon>Pseudomonadota</taxon>
        <taxon>Betaproteobacteria</taxon>
        <taxon>Burkholderiales</taxon>
        <taxon>Burkholderiaceae</taxon>
        <taxon>Paraburkholderia</taxon>
    </lineage>
</organism>
<dbReference type="Proteomes" id="UP000001817">
    <property type="component" value="Chromosome 3"/>
</dbReference>
<dbReference type="PANTHER" id="PTHR30482">
    <property type="entry name" value="HIGH-AFFINITY BRANCHED-CHAIN AMINO ACID TRANSPORT SYSTEM PERMEASE"/>
    <property type="match status" value="1"/>
</dbReference>
<dbReference type="OrthoDB" id="9034298at2"/>
<evidence type="ECO:0000256" key="2">
    <source>
        <dbReference type="ARBA" id="ARBA00022475"/>
    </source>
</evidence>
<feature type="transmembrane region" description="Helical" evidence="6">
    <location>
        <begin position="35"/>
        <end position="56"/>
    </location>
</feature>
<dbReference type="PANTHER" id="PTHR30482:SF20">
    <property type="entry name" value="HIGH-AFFINITY BRANCHED-CHAIN AMINO ACID TRANSPORT SYSTEM PERMEASE PROTEIN LIVM"/>
    <property type="match status" value="1"/>
</dbReference>
<dbReference type="Pfam" id="PF02653">
    <property type="entry name" value="BPD_transp_2"/>
    <property type="match status" value="1"/>
</dbReference>
<evidence type="ECO:0000256" key="4">
    <source>
        <dbReference type="ARBA" id="ARBA00022989"/>
    </source>
</evidence>
<dbReference type="STRING" id="266265.Bxe_C0563"/>
<evidence type="ECO:0000256" key="6">
    <source>
        <dbReference type="SAM" id="Phobius"/>
    </source>
</evidence>
<sequence>MKHMNIWTQRTFCIAIVLIVVVGFALPWTGVSNSALFLTTMIMIYAIVAQGTNFLYSTAGILSVAQGALWGVGAYVAAIGLQRYNIGFGFALLLSIPAGAIVAILTGYPAKRVQGHYFAIVTFAFAEIFVIVGNNAVGWTGGNQGLIVAGRPLAGLSFLSDLQANYLVAFLCFLGSLIAAVLLQRSGFGTRLAAAKTNSALAVSLGMNVVRDRLIAFAVSGAAAGIGGVLYAYLTRYAQPGSFDVWAGITSLLIVMLGGRGYLLGPFIGSAVTLYVPAALDLNPNLNQILYGLLLVGVMLVLPQGLLGVTAQLLGASRRVTTRVAGQRSEPR</sequence>
<proteinExistence type="predicted"/>
<evidence type="ECO:0000256" key="1">
    <source>
        <dbReference type="ARBA" id="ARBA00004651"/>
    </source>
</evidence>
<feature type="transmembrane region" description="Helical" evidence="6">
    <location>
        <begin position="214"/>
        <end position="234"/>
    </location>
</feature>
<dbReference type="GO" id="GO:0015658">
    <property type="term" value="F:branched-chain amino acid transmembrane transporter activity"/>
    <property type="evidence" value="ECO:0007669"/>
    <property type="project" value="InterPro"/>
</dbReference>
<feature type="transmembrane region" description="Helical" evidence="6">
    <location>
        <begin position="164"/>
        <end position="183"/>
    </location>
</feature>
<feature type="transmembrane region" description="Helical" evidence="6">
    <location>
        <begin position="246"/>
        <end position="277"/>
    </location>
</feature>
<evidence type="ECO:0000313" key="7">
    <source>
        <dbReference type="EMBL" id="ABE36462.1"/>
    </source>
</evidence>
<dbReference type="InterPro" id="IPR043428">
    <property type="entry name" value="LivM-like"/>
</dbReference>
<dbReference type="KEGG" id="bxe:Bxe_C0563"/>
<dbReference type="eggNOG" id="COG4177">
    <property type="taxonomic scope" value="Bacteria"/>
</dbReference>
<feature type="transmembrane region" description="Helical" evidence="6">
    <location>
        <begin position="117"/>
        <end position="137"/>
    </location>
</feature>
<name>Q13HH7_PARXL</name>
<dbReference type="EMBL" id="CP000272">
    <property type="protein sequence ID" value="ABE36462.1"/>
    <property type="molecule type" value="Genomic_DNA"/>
</dbReference>
<keyword evidence="2" id="KW-1003">Cell membrane</keyword>
<feature type="transmembrane region" description="Helical" evidence="6">
    <location>
        <begin position="289"/>
        <end position="314"/>
    </location>
</feature>
<feature type="transmembrane region" description="Helical" evidence="6">
    <location>
        <begin position="86"/>
        <end position="105"/>
    </location>
</feature>
<reference evidence="7 8" key="1">
    <citation type="journal article" date="2006" name="Proc. Natl. Acad. Sci. U.S.A.">
        <title>Burkholderia xenovorans LB400 harbors a multi-replicon, 9.73-Mbp genome shaped for versatility.</title>
        <authorList>
            <person name="Chain P.S."/>
            <person name="Denef V.J."/>
            <person name="Konstantinidis K.T."/>
            <person name="Vergez L.M."/>
            <person name="Agullo L."/>
            <person name="Reyes V.L."/>
            <person name="Hauser L."/>
            <person name="Cordova M."/>
            <person name="Gomez L."/>
            <person name="Gonzalez M."/>
            <person name="Land M."/>
            <person name="Lao V."/>
            <person name="Larimer F."/>
            <person name="LiPuma J.J."/>
            <person name="Mahenthiralingam E."/>
            <person name="Malfatti S.A."/>
            <person name="Marx C.J."/>
            <person name="Parnell J.J."/>
            <person name="Ramette A."/>
            <person name="Richardson P."/>
            <person name="Seeger M."/>
            <person name="Smith D."/>
            <person name="Spilker T."/>
            <person name="Sul W.J."/>
            <person name="Tsoi T.V."/>
            <person name="Ulrich L.E."/>
            <person name="Zhulin I.B."/>
            <person name="Tiedje J.M."/>
        </authorList>
    </citation>
    <scope>NUCLEOTIDE SEQUENCE [LARGE SCALE GENOMIC DNA]</scope>
    <source>
        <strain evidence="7 8">LB400</strain>
    </source>
</reference>
<keyword evidence="3 6" id="KW-0812">Transmembrane</keyword>
<feature type="transmembrane region" description="Helical" evidence="6">
    <location>
        <begin position="12"/>
        <end position="29"/>
    </location>
</feature>
<gene>
    <name evidence="7" type="ORF">Bxe_C0563</name>
</gene>